<feature type="signal peptide" evidence="1">
    <location>
        <begin position="1"/>
        <end position="28"/>
    </location>
</feature>
<reference evidence="3" key="1">
    <citation type="journal article" date="2019" name="Int. J. Syst. Evol. Microbiol.">
        <title>The Global Catalogue of Microorganisms (GCM) 10K type strain sequencing project: providing services to taxonomists for standard genome sequencing and annotation.</title>
        <authorList>
            <consortium name="The Broad Institute Genomics Platform"/>
            <consortium name="The Broad Institute Genome Sequencing Center for Infectious Disease"/>
            <person name="Wu L."/>
            <person name="Ma J."/>
        </authorList>
    </citation>
    <scope>NUCLEOTIDE SEQUENCE [LARGE SCALE GENOMIC DNA]</scope>
    <source>
        <strain evidence="3">KCTC 42424</strain>
    </source>
</reference>
<feature type="chain" id="PRO_5046359221" description="Autotransporter domain-containing protein" evidence="1">
    <location>
        <begin position="29"/>
        <end position="138"/>
    </location>
</feature>
<protein>
    <recommendedName>
        <fullName evidence="4">Autotransporter domain-containing protein</fullName>
    </recommendedName>
</protein>
<accession>A0ABV7VSH1</accession>
<comment type="caution">
    <text evidence="2">The sequence shown here is derived from an EMBL/GenBank/DDBJ whole genome shotgun (WGS) entry which is preliminary data.</text>
</comment>
<organism evidence="2 3">
    <name type="scientific">Bacterioplanoides pacificum</name>
    <dbReference type="NCBI Taxonomy" id="1171596"/>
    <lineage>
        <taxon>Bacteria</taxon>
        <taxon>Pseudomonadati</taxon>
        <taxon>Pseudomonadota</taxon>
        <taxon>Gammaproteobacteria</taxon>
        <taxon>Oceanospirillales</taxon>
        <taxon>Oceanospirillaceae</taxon>
        <taxon>Bacterioplanoides</taxon>
    </lineage>
</organism>
<keyword evidence="3" id="KW-1185">Reference proteome</keyword>
<dbReference type="RefSeq" id="WP_376866473.1">
    <property type="nucleotide sequence ID" value="NZ_JBHRYB010000008.1"/>
</dbReference>
<dbReference type="Proteomes" id="UP001595722">
    <property type="component" value="Unassembled WGS sequence"/>
</dbReference>
<evidence type="ECO:0008006" key="4">
    <source>
        <dbReference type="Google" id="ProtNLM"/>
    </source>
</evidence>
<dbReference type="EMBL" id="JBHRYB010000008">
    <property type="protein sequence ID" value="MFC3680495.1"/>
    <property type="molecule type" value="Genomic_DNA"/>
</dbReference>
<name>A0ABV7VSH1_9GAMM</name>
<proteinExistence type="predicted"/>
<evidence type="ECO:0000313" key="2">
    <source>
        <dbReference type="EMBL" id="MFC3680495.1"/>
    </source>
</evidence>
<gene>
    <name evidence="2" type="ORF">ACFOMG_10345</name>
</gene>
<evidence type="ECO:0000256" key="1">
    <source>
        <dbReference type="SAM" id="SignalP"/>
    </source>
</evidence>
<sequence length="138" mass="15675">MTRHKTPLPMLLSTLLLTTLLVSPTARAFGFLQGFNHSLRQQDGIRLGYHNENPDLFWRSYISYAPSAQYQPDWQSTASLDWVLPIPGSYSTLFVGGSINRDAEIAPQAGLTLIKYLELGWQYRHQRQSAYVGINLTF</sequence>
<evidence type="ECO:0000313" key="3">
    <source>
        <dbReference type="Proteomes" id="UP001595722"/>
    </source>
</evidence>
<keyword evidence="1" id="KW-0732">Signal</keyword>